<dbReference type="EMBL" id="CAJFCJ010000100">
    <property type="protein sequence ID" value="CAD5126900.1"/>
    <property type="molecule type" value="Genomic_DNA"/>
</dbReference>
<feature type="signal peptide" evidence="1">
    <location>
        <begin position="1"/>
        <end position="20"/>
    </location>
</feature>
<organism evidence="2 3">
    <name type="scientific">Dimorphilus gyrociliatus</name>
    <dbReference type="NCBI Taxonomy" id="2664684"/>
    <lineage>
        <taxon>Eukaryota</taxon>
        <taxon>Metazoa</taxon>
        <taxon>Spiralia</taxon>
        <taxon>Lophotrochozoa</taxon>
        <taxon>Annelida</taxon>
        <taxon>Polychaeta</taxon>
        <taxon>Polychaeta incertae sedis</taxon>
        <taxon>Dinophilidae</taxon>
        <taxon>Dimorphilus</taxon>
    </lineage>
</organism>
<accession>A0A7I8WFJ8</accession>
<dbReference type="Proteomes" id="UP000549394">
    <property type="component" value="Unassembled WGS sequence"/>
</dbReference>
<keyword evidence="1" id="KW-0732">Signal</keyword>
<name>A0A7I8WFJ8_9ANNE</name>
<evidence type="ECO:0000256" key="1">
    <source>
        <dbReference type="SAM" id="SignalP"/>
    </source>
</evidence>
<gene>
    <name evidence="2" type="ORF">DGYR_LOCUS14117</name>
</gene>
<feature type="chain" id="PRO_5029615012" evidence="1">
    <location>
        <begin position="21"/>
        <end position="322"/>
    </location>
</feature>
<protein>
    <submittedName>
        <fullName evidence="2">DgyrCDS14919</fullName>
    </submittedName>
</protein>
<reference evidence="2 3" key="1">
    <citation type="submission" date="2020-08" db="EMBL/GenBank/DDBJ databases">
        <authorList>
            <person name="Hejnol A."/>
        </authorList>
    </citation>
    <scope>NUCLEOTIDE SEQUENCE [LARGE SCALE GENOMIC DNA]</scope>
</reference>
<sequence length="322" mass="36682">MLRRIFFPTFFFILLNQISSNRIYIDRMFCDTFIGQKNVRLVNMEAISVTQNLELNDCIQSFLASNVHTSVEYNEISKECRKKEFGSYGYNLTVEEGTLYYTKIVNKGSETWKDLPGKMISSCQPCVILDNFHSTDLATCKEECLKHKDCLSINKESSTESCTFFSLVAIPGGLLGYDGRSHHQKRNPLTLFNISTENICPESQTEFIKSIGDGIIECPLKKISIPANFQIKYTSDKMINGKIQISIYIMENDDDKCSNIVVLNNPNIQIQMCNTEMNEKSFCKFVCEGDDYNEIIIKSLSPANIFCEIQILSEDGMNNVCM</sequence>
<evidence type="ECO:0000313" key="2">
    <source>
        <dbReference type="EMBL" id="CAD5126900.1"/>
    </source>
</evidence>
<keyword evidence="3" id="KW-1185">Reference proteome</keyword>
<proteinExistence type="predicted"/>
<comment type="caution">
    <text evidence="2">The sequence shown here is derived from an EMBL/GenBank/DDBJ whole genome shotgun (WGS) entry which is preliminary data.</text>
</comment>
<dbReference type="AlphaFoldDB" id="A0A7I8WFJ8"/>
<evidence type="ECO:0000313" key="3">
    <source>
        <dbReference type="Proteomes" id="UP000549394"/>
    </source>
</evidence>